<dbReference type="InterPro" id="IPR043147">
    <property type="entry name" value="Penicillin_amidase_A-knob"/>
</dbReference>
<protein>
    <recommendedName>
        <fullName evidence="9">Penicillin acylase family protein</fullName>
    </recommendedName>
</protein>
<dbReference type="InterPro" id="IPR029055">
    <property type="entry name" value="Ntn_hydrolases_N"/>
</dbReference>
<accession>A0A1S2VJF0</accession>
<organism evidence="7 8">
    <name type="scientific">Arsenicibacter rosenii</name>
    <dbReference type="NCBI Taxonomy" id="1750698"/>
    <lineage>
        <taxon>Bacteria</taxon>
        <taxon>Pseudomonadati</taxon>
        <taxon>Bacteroidota</taxon>
        <taxon>Cytophagia</taxon>
        <taxon>Cytophagales</taxon>
        <taxon>Spirosomataceae</taxon>
        <taxon>Arsenicibacter</taxon>
    </lineage>
</organism>
<keyword evidence="5" id="KW-0106">Calcium</keyword>
<feature type="binding site" evidence="5">
    <location>
        <position position="331"/>
    </location>
    <ligand>
        <name>Ca(2+)</name>
        <dbReference type="ChEBI" id="CHEBI:29108"/>
    </ligand>
</feature>
<dbReference type="InterPro" id="IPR014395">
    <property type="entry name" value="Pen/GL7ACA/AHL_acylase"/>
</dbReference>
<keyword evidence="6" id="KW-0812">Transmembrane</keyword>
<evidence type="ECO:0000256" key="4">
    <source>
        <dbReference type="PIRSR" id="PIRSR001227-1"/>
    </source>
</evidence>
<dbReference type="InterPro" id="IPR043146">
    <property type="entry name" value="Penicillin_amidase_N_B-knob"/>
</dbReference>
<evidence type="ECO:0008006" key="9">
    <source>
        <dbReference type="Google" id="ProtNLM"/>
    </source>
</evidence>
<dbReference type="Pfam" id="PF01804">
    <property type="entry name" value="Penicil_amidase"/>
    <property type="match status" value="1"/>
</dbReference>
<dbReference type="Gene3D" id="1.10.1400.10">
    <property type="match status" value="1"/>
</dbReference>
<dbReference type="GO" id="GO:0017000">
    <property type="term" value="P:antibiotic biosynthetic process"/>
    <property type="evidence" value="ECO:0007669"/>
    <property type="project" value="InterPro"/>
</dbReference>
<comment type="similarity">
    <text evidence="1">Belongs to the peptidase S45 family.</text>
</comment>
<dbReference type="OrthoDB" id="9759796at2"/>
<comment type="cofactor">
    <cofactor evidence="5">
        <name>Ca(2+)</name>
        <dbReference type="ChEBI" id="CHEBI:29108"/>
    </cofactor>
    <text evidence="5">Binds 1 Ca(2+) ion per dimer.</text>
</comment>
<dbReference type="CDD" id="cd03747">
    <property type="entry name" value="Ntn_PGA_like"/>
    <property type="match status" value="1"/>
</dbReference>
<evidence type="ECO:0000256" key="3">
    <source>
        <dbReference type="ARBA" id="ARBA00023145"/>
    </source>
</evidence>
<dbReference type="Gene3D" id="3.60.20.10">
    <property type="entry name" value="Glutamine Phosphoribosylpyrophosphate, subunit 1, domain 1"/>
    <property type="match status" value="1"/>
</dbReference>
<dbReference type="SUPFAM" id="SSF56235">
    <property type="entry name" value="N-terminal nucleophile aminohydrolases (Ntn hydrolases)"/>
    <property type="match status" value="1"/>
</dbReference>
<keyword evidence="6" id="KW-0472">Membrane</keyword>
<dbReference type="Gene3D" id="2.30.120.10">
    <property type="match status" value="1"/>
</dbReference>
<dbReference type="PIRSF" id="PIRSF001227">
    <property type="entry name" value="Pen_acylase"/>
    <property type="match status" value="1"/>
</dbReference>
<feature type="binding site" evidence="5">
    <location>
        <position position="328"/>
    </location>
    <ligand>
        <name>Ca(2+)</name>
        <dbReference type="ChEBI" id="CHEBI:29108"/>
    </ligand>
</feature>
<name>A0A1S2VJF0_9BACT</name>
<keyword evidence="3" id="KW-0865">Zymogen</keyword>
<evidence type="ECO:0000256" key="1">
    <source>
        <dbReference type="ARBA" id="ARBA00006586"/>
    </source>
</evidence>
<reference evidence="7 8" key="1">
    <citation type="submission" date="2016-10" db="EMBL/GenBank/DDBJ databases">
        <title>Arsenicibacter rosenii gen. nov., sp. nov., an efficient arsenic-methylating bacterium isolated from an arsenic-contaminated paddy soil.</title>
        <authorList>
            <person name="Huang K."/>
        </authorList>
    </citation>
    <scope>NUCLEOTIDE SEQUENCE [LARGE SCALE GENOMIC DNA]</scope>
    <source>
        <strain evidence="7 8">SM-1</strain>
    </source>
</reference>
<dbReference type="Gene3D" id="1.10.439.10">
    <property type="entry name" value="Penicillin Amidohydrolase, domain 1"/>
    <property type="match status" value="1"/>
</dbReference>
<dbReference type="EMBL" id="MORL01000005">
    <property type="protein sequence ID" value="OIN58891.1"/>
    <property type="molecule type" value="Genomic_DNA"/>
</dbReference>
<evidence type="ECO:0000313" key="7">
    <source>
        <dbReference type="EMBL" id="OIN58891.1"/>
    </source>
</evidence>
<evidence type="ECO:0000256" key="5">
    <source>
        <dbReference type="PIRSR" id="PIRSR001227-2"/>
    </source>
</evidence>
<keyword evidence="2" id="KW-0378">Hydrolase</keyword>
<feature type="binding site" evidence="5">
    <location>
        <position position="465"/>
    </location>
    <ligand>
        <name>Ca(2+)</name>
        <dbReference type="ChEBI" id="CHEBI:29108"/>
    </ligand>
</feature>
<dbReference type="InterPro" id="IPR002692">
    <property type="entry name" value="S45"/>
</dbReference>
<keyword evidence="8" id="KW-1185">Reference proteome</keyword>
<feature type="binding site" evidence="5">
    <location>
        <position position="190"/>
    </location>
    <ligand>
        <name>Ca(2+)</name>
        <dbReference type="ChEBI" id="CHEBI:29108"/>
    </ligand>
</feature>
<evidence type="ECO:0000256" key="6">
    <source>
        <dbReference type="SAM" id="Phobius"/>
    </source>
</evidence>
<dbReference type="PANTHER" id="PTHR34218">
    <property type="entry name" value="PEPTIDASE S45 PENICILLIN AMIDASE"/>
    <property type="match status" value="1"/>
</dbReference>
<feature type="transmembrane region" description="Helical" evidence="6">
    <location>
        <begin position="7"/>
        <end position="26"/>
    </location>
</feature>
<dbReference type="PANTHER" id="PTHR34218:SF5">
    <property type="entry name" value="PENICILLIN ACYLASE FAMILY PROTEIN"/>
    <property type="match status" value="1"/>
</dbReference>
<dbReference type="Proteomes" id="UP000181790">
    <property type="component" value="Unassembled WGS sequence"/>
</dbReference>
<proteinExistence type="inferred from homology"/>
<dbReference type="RefSeq" id="WP_071503342.1">
    <property type="nucleotide sequence ID" value="NZ_MORL01000005.1"/>
</dbReference>
<dbReference type="InterPro" id="IPR023343">
    <property type="entry name" value="Penicillin_amidase_dom1"/>
</dbReference>
<evidence type="ECO:0000313" key="8">
    <source>
        <dbReference type="Proteomes" id="UP000181790"/>
    </source>
</evidence>
<gene>
    <name evidence="7" type="ORF">BLX24_11730</name>
</gene>
<dbReference type="GO" id="GO:0046872">
    <property type="term" value="F:metal ion binding"/>
    <property type="evidence" value="ECO:0007669"/>
    <property type="project" value="UniProtKB-KW"/>
</dbReference>
<keyword evidence="5" id="KW-0479">Metal-binding</keyword>
<evidence type="ECO:0000256" key="2">
    <source>
        <dbReference type="ARBA" id="ARBA00022801"/>
    </source>
</evidence>
<sequence length="803" mass="90129">MRIFRQILITLFLLLILAGLSIWLWLRSLNPDYNAELTLQGLSAPVEVLYDDYAVPHIYAQNEGDLFYALGYVHAQDRLFQMEMIRRLADGRLAELFGPKALPSDRFFRTLGFRKHAEWSNDSLRRENPDAPHWKAADAYLKGINAYIKQGKTPVEFTIAGIPKAEFTLTDMQIIAGYMGYTFVDAFRTEAMATMIRSTLGPDYFNDVLNTWQQGDPKIPVQTKPGDILAARSLMQMSEQLTQLEKEAPFPPYHGSNGWVISGQKTKSGKPILANDTHIAFAQPSVWYEAHLECPGFRFYGNFLAGSPVPLLGHSEHGGWGLTMFENDDADFFREKANPANPDQVWYKDRWENLTVRKEIIKVKGEADVTLPVKQSRHGVILNGSFDKIDGEKEPIALWWIYQQFPSRSLEMFYGLSHAKNAAEARKAAALLTSPGLNIMWADTAGNIAWWAAGKLPKRAPGVNPMLILDGSTGKDDPQGWVGFDLNPQILNPVSGVLYTANNQPDDMGNGLVAGYYVAGDRARRIDQLIRTSKKDWTEADVRNVINDVTSPVSASLIHDILPVVDKKKLTPLAAAMAQKLAAWNGRHNREDVEPAMYYKFIYTILRNTAEDELGAEAFKAFEHNMNMERNMPHWFRNDASPWWDNRKTPARETRALIFTASLNEAAAALEKQLGSDVANWQWERVHTVEHKHPLGILPVIGKWFSVGPLSAPGGRNTINNLDFPMDSTGLYKVSYGPALRRIVDFSQPEAGRSVLPTGQSGYFMNPHANDQAQLFVDGGSRPERMNRADIEKVAIGKTILKP</sequence>
<feature type="active site" description="Nucleophile" evidence="4">
    <location>
        <position position="256"/>
    </location>
</feature>
<dbReference type="GO" id="GO:0016811">
    <property type="term" value="F:hydrolase activity, acting on carbon-nitrogen (but not peptide) bonds, in linear amides"/>
    <property type="evidence" value="ECO:0007669"/>
    <property type="project" value="InterPro"/>
</dbReference>
<dbReference type="AlphaFoldDB" id="A0A1S2VJF0"/>
<comment type="caution">
    <text evidence="7">The sequence shown here is derived from an EMBL/GenBank/DDBJ whole genome shotgun (WGS) entry which is preliminary data.</text>
</comment>
<keyword evidence="6" id="KW-1133">Transmembrane helix</keyword>